<protein>
    <submittedName>
        <fullName evidence="2">Uncharacterized protein</fullName>
    </submittedName>
</protein>
<accession>F5RGM5</accession>
<evidence type="ECO:0000313" key="3">
    <source>
        <dbReference type="Proteomes" id="UP000005019"/>
    </source>
</evidence>
<dbReference type="AlphaFoldDB" id="F5RGM5"/>
<evidence type="ECO:0000313" key="2">
    <source>
        <dbReference type="EMBL" id="EGK70413.1"/>
    </source>
</evidence>
<organism evidence="2 3">
    <name type="scientific">Methyloversatilis universalis (strain ATCC BAA-1314 / DSM 25237 / JCM 13912 / CCUG 52030 / FAM5)</name>
    <dbReference type="NCBI Taxonomy" id="1000565"/>
    <lineage>
        <taxon>Bacteria</taxon>
        <taxon>Pseudomonadati</taxon>
        <taxon>Pseudomonadota</taxon>
        <taxon>Betaproteobacteria</taxon>
        <taxon>Nitrosomonadales</taxon>
        <taxon>Sterolibacteriaceae</taxon>
        <taxon>Methyloversatilis</taxon>
    </lineage>
</organism>
<keyword evidence="3" id="KW-1185">Reference proteome</keyword>
<dbReference type="EMBL" id="AFHG01000057">
    <property type="protein sequence ID" value="EGK70413.1"/>
    <property type="molecule type" value="Genomic_DNA"/>
</dbReference>
<comment type="caution">
    <text evidence="2">The sequence shown here is derived from an EMBL/GenBank/DDBJ whole genome shotgun (WGS) entry which is preliminary data.</text>
</comment>
<name>F5RGM5_METUF</name>
<proteinExistence type="predicted"/>
<reference evidence="2 3" key="1">
    <citation type="journal article" date="2011" name="J. Bacteriol.">
        <title>Genome sequence of Methyloversatilis universalis FAM5T, a methylotrophic representative of the order Rhodocyclales.</title>
        <authorList>
            <person name="Kittichotirat W."/>
            <person name="Good N.M."/>
            <person name="Hall R."/>
            <person name="Bringel F."/>
            <person name="Lajus A."/>
            <person name="Medigue C."/>
            <person name="Smalley N.E."/>
            <person name="Beck D."/>
            <person name="Bumgarner R."/>
            <person name="Vuilleumier S."/>
            <person name="Kalyuzhnaya M.G."/>
        </authorList>
    </citation>
    <scope>NUCLEOTIDE SEQUENCE [LARGE SCALE GENOMIC DNA]</scope>
    <source>
        <strain evidence="3">ATCC BAA-1314 / JCM 13912 / FAM5</strain>
    </source>
</reference>
<feature type="region of interest" description="Disordered" evidence="1">
    <location>
        <begin position="27"/>
        <end position="59"/>
    </location>
</feature>
<sequence length="59" mass="6513">MYVLMRAAALLQEAQPVAVDHGCRVGSRALRPRAGTDRSGSMNRRRRHSAPPPKQEDST</sequence>
<dbReference type="STRING" id="1000565.METUNv1_03318"/>
<evidence type="ECO:0000256" key="1">
    <source>
        <dbReference type="SAM" id="MobiDB-lite"/>
    </source>
</evidence>
<dbReference type="Proteomes" id="UP000005019">
    <property type="component" value="Unassembled WGS sequence"/>
</dbReference>
<gene>
    <name evidence="2" type="ORF">METUNv1_03318</name>
</gene>